<comment type="caution">
    <text evidence="1">The sequence shown here is derived from an EMBL/GenBank/DDBJ whole genome shotgun (WGS) entry which is preliminary data.</text>
</comment>
<name>A0A1F5RER2_9BACT</name>
<evidence type="ECO:0000313" key="2">
    <source>
        <dbReference type="Proteomes" id="UP000177230"/>
    </source>
</evidence>
<proteinExistence type="predicted"/>
<accession>A0A1F5RER2</accession>
<dbReference type="AlphaFoldDB" id="A0A1F5RER2"/>
<gene>
    <name evidence="1" type="ORF">A2024_12025</name>
</gene>
<dbReference type="Proteomes" id="UP000177230">
    <property type="component" value="Unassembled WGS sequence"/>
</dbReference>
<organism evidence="1 2">
    <name type="scientific">Candidatus Edwardsbacteria bacterium GWF2_54_11</name>
    <dbReference type="NCBI Taxonomy" id="1817851"/>
    <lineage>
        <taxon>Bacteria</taxon>
        <taxon>Candidatus Edwardsiibacteriota</taxon>
    </lineage>
</organism>
<sequence>MGHEEQFIRAFIIKEKKERYLTLLQTQKGRHKITRRLAHSSDIDNKCIRLIPNHEQTPNKIYKILKQRNAPEICHVISEDVKIDNKDLPLEEALVNIIGKGSGTILSCIPGQLGYYEGEDQNERYIISLK</sequence>
<reference evidence="1 2" key="1">
    <citation type="journal article" date="2016" name="Nat. Commun.">
        <title>Thousands of microbial genomes shed light on interconnected biogeochemical processes in an aquifer system.</title>
        <authorList>
            <person name="Anantharaman K."/>
            <person name="Brown C.T."/>
            <person name="Hug L.A."/>
            <person name="Sharon I."/>
            <person name="Castelle C.J."/>
            <person name="Probst A.J."/>
            <person name="Thomas B.C."/>
            <person name="Singh A."/>
            <person name="Wilkins M.J."/>
            <person name="Karaoz U."/>
            <person name="Brodie E.L."/>
            <person name="Williams K.H."/>
            <person name="Hubbard S.S."/>
            <person name="Banfield J.F."/>
        </authorList>
    </citation>
    <scope>NUCLEOTIDE SEQUENCE [LARGE SCALE GENOMIC DNA]</scope>
</reference>
<protein>
    <submittedName>
        <fullName evidence="1">Uncharacterized protein</fullName>
    </submittedName>
</protein>
<dbReference type="EMBL" id="MFFM01000028">
    <property type="protein sequence ID" value="OGF12945.1"/>
    <property type="molecule type" value="Genomic_DNA"/>
</dbReference>
<evidence type="ECO:0000313" key="1">
    <source>
        <dbReference type="EMBL" id="OGF12945.1"/>
    </source>
</evidence>